<dbReference type="InterPro" id="IPR017871">
    <property type="entry name" value="ABC_transporter-like_CS"/>
</dbReference>
<feature type="domain" description="ABC transporter" evidence="7">
    <location>
        <begin position="4"/>
        <end position="239"/>
    </location>
</feature>
<dbReference type="RefSeq" id="WP_140589689.1">
    <property type="nucleotide sequence ID" value="NZ_VFRR01000026.1"/>
</dbReference>
<sequence length="258" mass="28771">MSQLRLDQLVVDIPYQQSGFALDVTIEPGQVWGVLGPNGVGKTTLLHTLAGLRNARSGQVVLDDVPLTQMSRGAIAQQIGIMFQEHQDGFPATVAETVMLGRHPHLSMWQSEQGDDRQLVEEALKALELSYLSQRQIYQLSGGERQRVALAMLLAQQPDIWLVDEPTNHLDLHHQVSAMALLQRQGKQQRCVIASLHDVNLASQWCTHVLLMYPDRAPLWGEARTLLQLTNLEALYQQPLAVAEVDGRPIFVPRVAQD</sequence>
<comment type="similarity">
    <text evidence="1">Belongs to the ABC transporter superfamily.</text>
</comment>
<protein>
    <submittedName>
        <fullName evidence="8">ABC transporter ATP-binding protein</fullName>
    </submittedName>
</protein>
<keyword evidence="9" id="KW-1185">Reference proteome</keyword>
<dbReference type="InterPro" id="IPR027417">
    <property type="entry name" value="P-loop_NTPase"/>
</dbReference>
<evidence type="ECO:0000256" key="1">
    <source>
        <dbReference type="ARBA" id="ARBA00005417"/>
    </source>
</evidence>
<dbReference type="PANTHER" id="PTHR42794">
    <property type="entry name" value="HEMIN IMPORT ATP-BINDING PROTEIN HMUV"/>
    <property type="match status" value="1"/>
</dbReference>
<dbReference type="PROSITE" id="PS00211">
    <property type="entry name" value="ABC_TRANSPORTER_1"/>
    <property type="match status" value="1"/>
</dbReference>
<evidence type="ECO:0000256" key="4">
    <source>
        <dbReference type="ARBA" id="ARBA00022840"/>
    </source>
</evidence>
<organism evidence="8 9">
    <name type="scientific">Maribrevibacterium harenarium</name>
    <dbReference type="NCBI Taxonomy" id="2589817"/>
    <lineage>
        <taxon>Bacteria</taxon>
        <taxon>Pseudomonadati</taxon>
        <taxon>Pseudomonadota</taxon>
        <taxon>Gammaproteobacteria</taxon>
        <taxon>Oceanospirillales</taxon>
        <taxon>Oceanospirillaceae</taxon>
        <taxon>Maribrevibacterium</taxon>
    </lineage>
</organism>
<evidence type="ECO:0000313" key="9">
    <source>
        <dbReference type="Proteomes" id="UP000315901"/>
    </source>
</evidence>
<keyword evidence="5" id="KW-1278">Translocase</keyword>
<dbReference type="InterPro" id="IPR003439">
    <property type="entry name" value="ABC_transporter-like_ATP-bd"/>
</dbReference>
<dbReference type="CDD" id="cd03214">
    <property type="entry name" value="ABC_Iron-Siderophores_B12_Hemin"/>
    <property type="match status" value="1"/>
</dbReference>
<accession>A0A501WH19</accession>
<dbReference type="Pfam" id="PF00005">
    <property type="entry name" value="ABC_tran"/>
    <property type="match status" value="1"/>
</dbReference>
<dbReference type="FunFam" id="3.40.50.300:FF:000134">
    <property type="entry name" value="Iron-enterobactin ABC transporter ATP-binding protein"/>
    <property type="match status" value="1"/>
</dbReference>
<evidence type="ECO:0000256" key="2">
    <source>
        <dbReference type="ARBA" id="ARBA00022448"/>
    </source>
</evidence>
<evidence type="ECO:0000256" key="5">
    <source>
        <dbReference type="ARBA" id="ARBA00022967"/>
    </source>
</evidence>
<evidence type="ECO:0000256" key="6">
    <source>
        <dbReference type="ARBA" id="ARBA00037066"/>
    </source>
</evidence>
<evidence type="ECO:0000259" key="7">
    <source>
        <dbReference type="PROSITE" id="PS50893"/>
    </source>
</evidence>
<dbReference type="InterPro" id="IPR003593">
    <property type="entry name" value="AAA+_ATPase"/>
</dbReference>
<evidence type="ECO:0000313" key="8">
    <source>
        <dbReference type="EMBL" id="TPE49173.1"/>
    </source>
</evidence>
<dbReference type="Gene3D" id="3.40.50.300">
    <property type="entry name" value="P-loop containing nucleotide triphosphate hydrolases"/>
    <property type="match status" value="1"/>
</dbReference>
<dbReference type="PANTHER" id="PTHR42794:SF1">
    <property type="entry name" value="HEMIN IMPORT ATP-BINDING PROTEIN HMUV"/>
    <property type="match status" value="1"/>
</dbReference>
<dbReference type="AlphaFoldDB" id="A0A501WH19"/>
<gene>
    <name evidence="8" type="ORF">FJM67_12270</name>
</gene>
<reference evidence="8 9" key="1">
    <citation type="submission" date="2019-06" db="EMBL/GenBank/DDBJ databases">
        <title>A novel bacterium of genus Marinomonas, isolated from coastal sand.</title>
        <authorList>
            <person name="Huang H."/>
            <person name="Mo K."/>
            <person name="Hu Y."/>
        </authorList>
    </citation>
    <scope>NUCLEOTIDE SEQUENCE [LARGE SCALE GENOMIC DNA]</scope>
    <source>
        <strain evidence="8 9">HB171799</strain>
    </source>
</reference>
<evidence type="ECO:0000256" key="3">
    <source>
        <dbReference type="ARBA" id="ARBA00022741"/>
    </source>
</evidence>
<keyword evidence="4 8" id="KW-0067">ATP-binding</keyword>
<comment type="caution">
    <text evidence="8">The sequence shown here is derived from an EMBL/GenBank/DDBJ whole genome shotgun (WGS) entry which is preliminary data.</text>
</comment>
<comment type="function">
    <text evidence="6">Part of the ABC transporter complex HmuTUV involved in hemin import. Responsible for energy coupling to the transport system.</text>
</comment>
<dbReference type="SUPFAM" id="SSF52540">
    <property type="entry name" value="P-loop containing nucleoside triphosphate hydrolases"/>
    <property type="match status" value="1"/>
</dbReference>
<dbReference type="PROSITE" id="PS50893">
    <property type="entry name" value="ABC_TRANSPORTER_2"/>
    <property type="match status" value="1"/>
</dbReference>
<dbReference type="SMART" id="SM00382">
    <property type="entry name" value="AAA"/>
    <property type="match status" value="1"/>
</dbReference>
<dbReference type="Proteomes" id="UP000315901">
    <property type="component" value="Unassembled WGS sequence"/>
</dbReference>
<dbReference type="OrthoDB" id="6461291at2"/>
<name>A0A501WH19_9GAMM</name>
<proteinExistence type="inferred from homology"/>
<dbReference type="GO" id="GO:0016887">
    <property type="term" value="F:ATP hydrolysis activity"/>
    <property type="evidence" value="ECO:0007669"/>
    <property type="project" value="InterPro"/>
</dbReference>
<dbReference type="GO" id="GO:0005524">
    <property type="term" value="F:ATP binding"/>
    <property type="evidence" value="ECO:0007669"/>
    <property type="project" value="UniProtKB-KW"/>
</dbReference>
<keyword evidence="3" id="KW-0547">Nucleotide-binding</keyword>
<keyword evidence="2" id="KW-0813">Transport</keyword>
<dbReference type="EMBL" id="VFRR01000026">
    <property type="protein sequence ID" value="TPE49173.1"/>
    <property type="molecule type" value="Genomic_DNA"/>
</dbReference>